<feature type="region of interest" description="Disordered" evidence="1">
    <location>
        <begin position="80"/>
        <end position="111"/>
    </location>
</feature>
<dbReference type="EMBL" id="JANPWB010000005">
    <property type="protein sequence ID" value="KAJ1185799.1"/>
    <property type="molecule type" value="Genomic_DNA"/>
</dbReference>
<evidence type="ECO:0000313" key="3">
    <source>
        <dbReference type="Proteomes" id="UP001066276"/>
    </source>
</evidence>
<feature type="compositionally biased region" description="Polar residues" evidence="1">
    <location>
        <begin position="131"/>
        <end position="163"/>
    </location>
</feature>
<evidence type="ECO:0000313" key="2">
    <source>
        <dbReference type="EMBL" id="KAJ1185799.1"/>
    </source>
</evidence>
<organism evidence="2 3">
    <name type="scientific">Pleurodeles waltl</name>
    <name type="common">Iberian ribbed newt</name>
    <dbReference type="NCBI Taxonomy" id="8319"/>
    <lineage>
        <taxon>Eukaryota</taxon>
        <taxon>Metazoa</taxon>
        <taxon>Chordata</taxon>
        <taxon>Craniata</taxon>
        <taxon>Vertebrata</taxon>
        <taxon>Euteleostomi</taxon>
        <taxon>Amphibia</taxon>
        <taxon>Batrachia</taxon>
        <taxon>Caudata</taxon>
        <taxon>Salamandroidea</taxon>
        <taxon>Salamandridae</taxon>
        <taxon>Pleurodelinae</taxon>
        <taxon>Pleurodeles</taxon>
    </lineage>
</organism>
<feature type="non-terminal residue" evidence="2">
    <location>
        <position position="1"/>
    </location>
</feature>
<gene>
    <name evidence="2" type="ORF">NDU88_002586</name>
</gene>
<evidence type="ECO:0000256" key="1">
    <source>
        <dbReference type="SAM" id="MobiDB-lite"/>
    </source>
</evidence>
<name>A0AAV7UCT1_PLEWA</name>
<feature type="compositionally biased region" description="Polar residues" evidence="1">
    <location>
        <begin position="80"/>
        <end position="89"/>
    </location>
</feature>
<feature type="region of interest" description="Disordered" evidence="1">
    <location>
        <begin position="131"/>
        <end position="170"/>
    </location>
</feature>
<accession>A0AAV7UCT1</accession>
<proteinExistence type="predicted"/>
<keyword evidence="3" id="KW-1185">Reference proteome</keyword>
<dbReference type="Proteomes" id="UP001066276">
    <property type="component" value="Chromosome 3_1"/>
</dbReference>
<sequence>TLSSEEEFEVTREICLSESEPALSCATTAVLGLVEKPLFCRTADENLESINGEINRLHLTSGNRSSVNIEELSSISCEPNMLWNGTPSKSPGGRRAPASASTPLGQAEKTGYVIQPKEYSDVTILQAKTMDTSCWESQDSSRPPSTTFATACENKSSGPSETHLPTKSEA</sequence>
<comment type="caution">
    <text evidence="2">The sequence shown here is derived from an EMBL/GenBank/DDBJ whole genome shotgun (WGS) entry which is preliminary data.</text>
</comment>
<feature type="non-terminal residue" evidence="2">
    <location>
        <position position="170"/>
    </location>
</feature>
<protein>
    <submittedName>
        <fullName evidence="2">Uncharacterized protein</fullName>
    </submittedName>
</protein>
<reference evidence="2" key="1">
    <citation type="journal article" date="2022" name="bioRxiv">
        <title>Sequencing and chromosome-scale assembly of the giantPleurodeles waltlgenome.</title>
        <authorList>
            <person name="Brown T."/>
            <person name="Elewa A."/>
            <person name="Iarovenko S."/>
            <person name="Subramanian E."/>
            <person name="Araus A.J."/>
            <person name="Petzold A."/>
            <person name="Susuki M."/>
            <person name="Suzuki K.-i.T."/>
            <person name="Hayashi T."/>
            <person name="Toyoda A."/>
            <person name="Oliveira C."/>
            <person name="Osipova E."/>
            <person name="Leigh N.D."/>
            <person name="Simon A."/>
            <person name="Yun M.H."/>
        </authorList>
    </citation>
    <scope>NUCLEOTIDE SEQUENCE</scope>
    <source>
        <strain evidence="2">20211129_DDA</strain>
        <tissue evidence="2">Liver</tissue>
    </source>
</reference>
<dbReference type="AlphaFoldDB" id="A0AAV7UCT1"/>